<dbReference type="InterPro" id="IPR007563">
    <property type="entry name" value="DUF554"/>
</dbReference>
<evidence type="ECO:0000256" key="1">
    <source>
        <dbReference type="SAM" id="Phobius"/>
    </source>
</evidence>
<evidence type="ECO:0000313" key="3">
    <source>
        <dbReference type="Proteomes" id="UP000239549"/>
    </source>
</evidence>
<gene>
    <name evidence="2" type="ORF">DCCM_0697</name>
</gene>
<dbReference type="OrthoDB" id="9797976at2"/>
<keyword evidence="1" id="KW-1133">Transmembrane helix</keyword>
<dbReference type="Pfam" id="PF04474">
    <property type="entry name" value="DUF554"/>
    <property type="match status" value="1"/>
</dbReference>
<proteinExistence type="predicted"/>
<feature type="transmembrane region" description="Helical" evidence="1">
    <location>
        <begin position="95"/>
        <end position="118"/>
    </location>
</feature>
<feature type="transmembrane region" description="Helical" evidence="1">
    <location>
        <begin position="6"/>
        <end position="21"/>
    </location>
</feature>
<feature type="transmembrane region" description="Helical" evidence="1">
    <location>
        <begin position="207"/>
        <end position="224"/>
    </location>
</feature>
<sequence>MLGTITNTAAIVAGSLIGIILKKGISEAVKTTAMQGIGLAVLLVGAQMAFKTNNILIVIISMVIGGIAGEFLAIEKQLAKMGNWLEIKFGRGESNIGRAFVTSSLIYCVGAMAILGSIEDGLTNSHTTLFAKSLLDGISAIFFASTMGIGVIFSAIPVFLYQGGITVLADLVKNLFSPEVIAELTATGGLLIAGIGINILGIKELKVGNMLPSILVAATIAWAIQRYNIVLP</sequence>
<feature type="transmembrane region" description="Helical" evidence="1">
    <location>
        <begin position="56"/>
        <end position="74"/>
    </location>
</feature>
<evidence type="ECO:0000313" key="2">
    <source>
        <dbReference type="EMBL" id="GBF32501.1"/>
    </source>
</evidence>
<dbReference type="PANTHER" id="PTHR36111">
    <property type="entry name" value="INNER MEMBRANE PROTEIN-RELATED"/>
    <property type="match status" value="1"/>
</dbReference>
<feature type="transmembrane region" description="Helical" evidence="1">
    <location>
        <begin position="180"/>
        <end position="201"/>
    </location>
</feature>
<protein>
    <submittedName>
        <fullName evidence="2">Membrane protein, putative</fullName>
    </submittedName>
</protein>
<accession>A0A2L2XF85</accession>
<feature type="transmembrane region" description="Helical" evidence="1">
    <location>
        <begin position="33"/>
        <end position="50"/>
    </location>
</feature>
<dbReference type="PANTHER" id="PTHR36111:SF2">
    <property type="entry name" value="INNER MEMBRANE PROTEIN"/>
    <property type="match status" value="1"/>
</dbReference>
<dbReference type="RefSeq" id="WP_104371024.1">
    <property type="nucleotide sequence ID" value="NZ_BFAV01000038.1"/>
</dbReference>
<reference evidence="3" key="1">
    <citation type="submission" date="2018-02" db="EMBL/GenBank/DDBJ databases">
        <title>Genome sequence of Desulfocucumis palustris strain NAW-5.</title>
        <authorList>
            <person name="Watanabe M."/>
            <person name="Kojima H."/>
            <person name="Fukui M."/>
        </authorList>
    </citation>
    <scope>NUCLEOTIDE SEQUENCE [LARGE SCALE GENOMIC DNA]</scope>
    <source>
        <strain evidence="3">NAW-5</strain>
    </source>
</reference>
<feature type="transmembrane region" description="Helical" evidence="1">
    <location>
        <begin position="138"/>
        <end position="160"/>
    </location>
</feature>
<keyword evidence="3" id="KW-1185">Reference proteome</keyword>
<dbReference type="EMBL" id="BFAV01000038">
    <property type="protein sequence ID" value="GBF32501.1"/>
    <property type="molecule type" value="Genomic_DNA"/>
</dbReference>
<dbReference type="Proteomes" id="UP000239549">
    <property type="component" value="Unassembled WGS sequence"/>
</dbReference>
<keyword evidence="1" id="KW-0812">Transmembrane</keyword>
<keyword evidence="1" id="KW-0472">Membrane</keyword>
<organism evidence="2 3">
    <name type="scientific">Desulfocucumis palustris</name>
    <dbReference type="NCBI Taxonomy" id="1898651"/>
    <lineage>
        <taxon>Bacteria</taxon>
        <taxon>Bacillati</taxon>
        <taxon>Bacillota</taxon>
        <taxon>Clostridia</taxon>
        <taxon>Eubacteriales</taxon>
        <taxon>Desulfocucumaceae</taxon>
        <taxon>Desulfocucumis</taxon>
    </lineage>
</organism>
<comment type="caution">
    <text evidence="2">The sequence shown here is derived from an EMBL/GenBank/DDBJ whole genome shotgun (WGS) entry which is preliminary data.</text>
</comment>
<name>A0A2L2XF85_9FIRM</name>
<dbReference type="AlphaFoldDB" id="A0A2L2XF85"/>